<evidence type="ECO:0000256" key="6">
    <source>
        <dbReference type="ARBA" id="ARBA00022692"/>
    </source>
</evidence>
<dbReference type="Pfam" id="PF00999">
    <property type="entry name" value="Na_H_Exchanger"/>
    <property type="match status" value="1"/>
</dbReference>
<feature type="transmembrane region" description="Helical" evidence="11">
    <location>
        <begin position="112"/>
        <end position="133"/>
    </location>
</feature>
<keyword evidence="6 11" id="KW-0812">Transmembrane</keyword>
<dbReference type="Proteomes" id="UP001156836">
    <property type="component" value="Unassembled WGS sequence"/>
</dbReference>
<evidence type="ECO:0000256" key="7">
    <source>
        <dbReference type="ARBA" id="ARBA00022958"/>
    </source>
</evidence>
<dbReference type="PROSITE" id="PS51201">
    <property type="entry name" value="RCK_N"/>
    <property type="match status" value="1"/>
</dbReference>
<evidence type="ECO:0000313" key="13">
    <source>
        <dbReference type="EMBL" id="GLS03325.1"/>
    </source>
</evidence>
<evidence type="ECO:0000256" key="2">
    <source>
        <dbReference type="ARBA" id="ARBA00005551"/>
    </source>
</evidence>
<feature type="transmembrane region" description="Helical" evidence="11">
    <location>
        <begin position="53"/>
        <end position="72"/>
    </location>
</feature>
<dbReference type="InterPro" id="IPR006153">
    <property type="entry name" value="Cation/H_exchanger_TM"/>
</dbReference>
<keyword evidence="10 11" id="KW-0472">Membrane</keyword>
<evidence type="ECO:0000259" key="12">
    <source>
        <dbReference type="PROSITE" id="PS51201"/>
    </source>
</evidence>
<evidence type="ECO:0000313" key="14">
    <source>
        <dbReference type="Proteomes" id="UP001156836"/>
    </source>
</evidence>
<reference evidence="14" key="1">
    <citation type="journal article" date="2019" name="Int. J. Syst. Evol. Microbiol.">
        <title>The Global Catalogue of Microorganisms (GCM) 10K type strain sequencing project: providing services to taxonomists for standard genome sequencing and annotation.</title>
        <authorList>
            <consortium name="The Broad Institute Genomics Platform"/>
            <consortium name="The Broad Institute Genome Sequencing Center for Infectious Disease"/>
            <person name="Wu L."/>
            <person name="Ma J."/>
        </authorList>
    </citation>
    <scope>NUCLEOTIDE SEQUENCE [LARGE SCALE GENOMIC DNA]</scope>
    <source>
        <strain evidence="14">NBRC 104970</strain>
    </source>
</reference>
<proteinExistence type="inferred from homology"/>
<dbReference type="EMBL" id="BSOZ01000004">
    <property type="protein sequence ID" value="GLS03325.1"/>
    <property type="molecule type" value="Genomic_DNA"/>
</dbReference>
<feature type="transmembrane region" description="Helical" evidence="11">
    <location>
        <begin position="320"/>
        <end position="340"/>
    </location>
</feature>
<keyword evidence="5" id="KW-0633">Potassium transport</keyword>
<gene>
    <name evidence="13" type="ORF">GCM10007860_04680</name>
</gene>
<dbReference type="PANTHER" id="PTHR46157">
    <property type="entry name" value="K(+) EFFLUX ANTIPORTER 3, CHLOROPLASTIC"/>
    <property type="match status" value="1"/>
</dbReference>
<evidence type="ECO:0000256" key="8">
    <source>
        <dbReference type="ARBA" id="ARBA00022989"/>
    </source>
</evidence>
<keyword evidence="14" id="KW-1185">Reference proteome</keyword>
<evidence type="ECO:0000256" key="5">
    <source>
        <dbReference type="ARBA" id="ARBA00022538"/>
    </source>
</evidence>
<accession>A0ABQ6BMV1</accession>
<comment type="caution">
    <text evidence="13">The sequence shown here is derived from an EMBL/GenBank/DDBJ whole genome shotgun (WGS) entry which is preliminary data.</text>
</comment>
<feature type="transmembrane region" description="Helical" evidence="11">
    <location>
        <begin position="6"/>
        <end position="22"/>
    </location>
</feature>
<evidence type="ECO:0000256" key="1">
    <source>
        <dbReference type="ARBA" id="ARBA00004141"/>
    </source>
</evidence>
<evidence type="ECO:0000256" key="9">
    <source>
        <dbReference type="ARBA" id="ARBA00023065"/>
    </source>
</evidence>
<dbReference type="Gene3D" id="1.20.1530.20">
    <property type="match status" value="1"/>
</dbReference>
<keyword evidence="3" id="KW-0813">Transport</keyword>
<sequence length="591" mass="63413">MSLTSQIAVFLCAAVVMVPLFRRAGLGAILGYLAGGVLIGPWGLGLVANVENILHFSELGVVLLLFVIGLELQPSRLWVLRRAVFGLGGAQVFATALVIGVALVLIGTPLAAAIVAGLGLALSSTAFVLQMLAEKKQLTTRHGRDAFAILLFQDLAVIPMLAFLPLLSGGELPGWQGVVKAIVVVAAVVIGGHWLLRPALRLVARSGSQEVFAAAALLLVLGTAMLMENVGLSMSLGAFLAGVLLADSEYRHELEATIEPFKGLLLGLFFIAVGMSANLGLVLSIPGTLVALVAGLMAIKFLVLFGLGRLTGAGNATSRHLGVALAQGGEFAFVLFSLAITHGVMARPLADTLVLVVTLSMAATPLVSLLHERWIGPWLTPRAVREFDRIEPVEGSRVIIAGFGRFGQIVGRTLRMRRIPFTALEASPDQVDFVRRFGNQVFYGDASRLELLRAARADQAEVLILAIDDVEASVRTAETVRMHFPKLKIFARARNRAHAYRLMELGVTAVERETYHSSLQMAKGALHALGLSQDDAAATVDAFRDYDERLLRRQQAAYHDESQLIQTSQEAMRELENLFESDSSQADRPAA</sequence>
<organism evidence="13 14">
    <name type="scientific">Chitiniphilus shinanonensis</name>
    <dbReference type="NCBI Taxonomy" id="553088"/>
    <lineage>
        <taxon>Bacteria</taxon>
        <taxon>Pseudomonadati</taxon>
        <taxon>Pseudomonadota</taxon>
        <taxon>Betaproteobacteria</taxon>
        <taxon>Neisseriales</taxon>
        <taxon>Chitinibacteraceae</taxon>
        <taxon>Chitiniphilus</taxon>
    </lineage>
</organism>
<feature type="transmembrane region" description="Helical" evidence="11">
    <location>
        <begin position="145"/>
        <end position="166"/>
    </location>
</feature>
<feature type="domain" description="RCK N-terminal" evidence="12">
    <location>
        <begin position="395"/>
        <end position="514"/>
    </location>
</feature>
<feature type="transmembrane region" description="Helical" evidence="11">
    <location>
        <begin position="84"/>
        <end position="106"/>
    </location>
</feature>
<keyword evidence="8 11" id="KW-1133">Transmembrane helix</keyword>
<comment type="subcellular location">
    <subcellularLocation>
        <location evidence="1">Membrane</location>
        <topology evidence="1">Multi-pass membrane protein</topology>
    </subcellularLocation>
</comment>
<dbReference type="Pfam" id="PF02254">
    <property type="entry name" value="TrkA_N"/>
    <property type="match status" value="1"/>
</dbReference>
<feature type="transmembrane region" description="Helical" evidence="11">
    <location>
        <begin position="29"/>
        <end position="47"/>
    </location>
</feature>
<dbReference type="SUPFAM" id="SSF51735">
    <property type="entry name" value="NAD(P)-binding Rossmann-fold domains"/>
    <property type="match status" value="1"/>
</dbReference>
<dbReference type="InterPro" id="IPR038770">
    <property type="entry name" value="Na+/solute_symporter_sf"/>
</dbReference>
<dbReference type="InterPro" id="IPR003148">
    <property type="entry name" value="RCK_N"/>
</dbReference>
<feature type="transmembrane region" description="Helical" evidence="11">
    <location>
        <begin position="352"/>
        <end position="370"/>
    </location>
</feature>
<evidence type="ECO:0000256" key="3">
    <source>
        <dbReference type="ARBA" id="ARBA00022448"/>
    </source>
</evidence>
<dbReference type="Gene3D" id="3.40.50.720">
    <property type="entry name" value="NAD(P)-binding Rossmann-like Domain"/>
    <property type="match status" value="1"/>
</dbReference>
<dbReference type="InterPro" id="IPR036291">
    <property type="entry name" value="NAD(P)-bd_dom_sf"/>
</dbReference>
<feature type="transmembrane region" description="Helical" evidence="11">
    <location>
        <begin position="178"/>
        <end position="196"/>
    </location>
</feature>
<dbReference type="InterPro" id="IPR004771">
    <property type="entry name" value="K/H_exchanger"/>
</dbReference>
<keyword evidence="9" id="KW-0406">Ion transport</keyword>
<evidence type="ECO:0000256" key="10">
    <source>
        <dbReference type="ARBA" id="ARBA00023136"/>
    </source>
</evidence>
<evidence type="ECO:0000256" key="11">
    <source>
        <dbReference type="SAM" id="Phobius"/>
    </source>
</evidence>
<feature type="transmembrane region" description="Helical" evidence="11">
    <location>
        <begin position="263"/>
        <end position="283"/>
    </location>
</feature>
<evidence type="ECO:0000256" key="4">
    <source>
        <dbReference type="ARBA" id="ARBA00022449"/>
    </source>
</evidence>
<dbReference type="NCBIfam" id="TIGR00932">
    <property type="entry name" value="2a37"/>
    <property type="match status" value="1"/>
</dbReference>
<dbReference type="PANTHER" id="PTHR46157:SF4">
    <property type="entry name" value="K(+) EFFLUX ANTIPORTER 3, CHLOROPLASTIC"/>
    <property type="match status" value="1"/>
</dbReference>
<keyword evidence="4" id="KW-0050">Antiport</keyword>
<name>A0ABQ6BMV1_9NEIS</name>
<protein>
    <submittedName>
        <fullName evidence="13">Potassium efflux system protein</fullName>
    </submittedName>
</protein>
<keyword evidence="7" id="KW-0630">Potassium</keyword>
<dbReference type="RefSeq" id="WP_018747922.1">
    <property type="nucleotide sequence ID" value="NZ_BSOZ01000004.1"/>
</dbReference>
<comment type="similarity">
    <text evidence="2">Belongs to the monovalent cation:proton antiporter 2 (CPA2) transporter (TC 2.A.37) family.</text>
</comment>
<feature type="transmembrane region" description="Helical" evidence="11">
    <location>
        <begin position="289"/>
        <end position="308"/>
    </location>
</feature>